<dbReference type="SUPFAM" id="SSF101967">
    <property type="entry name" value="Adhesin YadA, collagen-binding domain"/>
    <property type="match status" value="1"/>
</dbReference>
<evidence type="ECO:0008006" key="4">
    <source>
        <dbReference type="Google" id="ProtNLM"/>
    </source>
</evidence>
<name>A0A7X1B1J3_9BACT</name>
<dbReference type="EMBL" id="JACHVA010000135">
    <property type="protein sequence ID" value="MBC2603914.1"/>
    <property type="molecule type" value="Genomic_DNA"/>
</dbReference>
<organism evidence="2 3">
    <name type="scientific">Puniceicoccus vermicola</name>
    <dbReference type="NCBI Taxonomy" id="388746"/>
    <lineage>
        <taxon>Bacteria</taxon>
        <taxon>Pseudomonadati</taxon>
        <taxon>Verrucomicrobiota</taxon>
        <taxon>Opitutia</taxon>
        <taxon>Puniceicoccales</taxon>
        <taxon>Puniceicoccaceae</taxon>
        <taxon>Puniceicoccus</taxon>
    </lineage>
</organism>
<feature type="signal peptide" evidence="1">
    <location>
        <begin position="1"/>
        <end position="24"/>
    </location>
</feature>
<evidence type="ECO:0000313" key="2">
    <source>
        <dbReference type="EMBL" id="MBC2603914.1"/>
    </source>
</evidence>
<sequence length="306" mass="31981">MKPMKYHSFYKLFLASLFPFWTVAADSLTIEGDLAVEAAGSSDGDLSADDELTVNLDDSVVSPAVKASFKVESNGVIWAGYGDKFSSEGMHPEGNGSRLMWLPEKSAFRAGSADAFYGGTDMEEIGQFSVAFGDGSQSRGYGSAAFGVGTTANTAFSSAFGAFNISLPIVPGSEPLFEVGNGIDPWGKSNALTILRDGRIALGHHLSYPSELDETVQINGALLVGDYDNFQTATPSPGAIRFDSSATDFEGYDGTEWKSLTQGDGGTAIAASELVVPGTSDVKLSVNASGAVLLSEAQGDIPMFGQ</sequence>
<dbReference type="Gene3D" id="2.150.10.10">
    <property type="entry name" value="Serralysin-like metalloprotease, C-terminal"/>
    <property type="match status" value="1"/>
</dbReference>
<comment type="caution">
    <text evidence="2">The sequence shown here is derived from an EMBL/GenBank/DDBJ whole genome shotgun (WGS) entry which is preliminary data.</text>
</comment>
<dbReference type="RefSeq" id="WP_185694532.1">
    <property type="nucleotide sequence ID" value="NZ_JACHVA010000135.1"/>
</dbReference>
<reference evidence="2 3" key="1">
    <citation type="submission" date="2020-07" db="EMBL/GenBank/DDBJ databases">
        <authorList>
            <person name="Feng X."/>
        </authorList>
    </citation>
    <scope>NUCLEOTIDE SEQUENCE [LARGE SCALE GENOMIC DNA]</scope>
    <source>
        <strain evidence="2 3">JCM14086</strain>
    </source>
</reference>
<keyword evidence="1" id="KW-0732">Signal</keyword>
<dbReference type="Proteomes" id="UP000525652">
    <property type="component" value="Unassembled WGS sequence"/>
</dbReference>
<feature type="chain" id="PRO_5031381124" description="Transferrin-binding protein-like solute binding protein" evidence="1">
    <location>
        <begin position="25"/>
        <end position="306"/>
    </location>
</feature>
<keyword evidence="3" id="KW-1185">Reference proteome</keyword>
<gene>
    <name evidence="2" type="ORF">H5P30_19210</name>
</gene>
<dbReference type="AlphaFoldDB" id="A0A7X1B1J3"/>
<accession>A0A7X1B1J3</accession>
<protein>
    <recommendedName>
        <fullName evidence="4">Transferrin-binding protein-like solute binding protein</fullName>
    </recommendedName>
</protein>
<proteinExistence type="predicted"/>
<evidence type="ECO:0000256" key="1">
    <source>
        <dbReference type="SAM" id="SignalP"/>
    </source>
</evidence>
<evidence type="ECO:0000313" key="3">
    <source>
        <dbReference type="Proteomes" id="UP000525652"/>
    </source>
</evidence>
<dbReference type="InterPro" id="IPR011049">
    <property type="entry name" value="Serralysin-like_metalloprot_C"/>
</dbReference>